<reference evidence="1" key="1">
    <citation type="journal article" date="2020" name="Stud. Mycol.">
        <title>101 Dothideomycetes genomes: a test case for predicting lifestyles and emergence of pathogens.</title>
        <authorList>
            <person name="Haridas S."/>
            <person name="Albert R."/>
            <person name="Binder M."/>
            <person name="Bloem J."/>
            <person name="Labutti K."/>
            <person name="Salamov A."/>
            <person name="Andreopoulos B."/>
            <person name="Baker S."/>
            <person name="Barry K."/>
            <person name="Bills G."/>
            <person name="Bluhm B."/>
            <person name="Cannon C."/>
            <person name="Castanera R."/>
            <person name="Culley D."/>
            <person name="Daum C."/>
            <person name="Ezra D."/>
            <person name="Gonzalez J."/>
            <person name="Henrissat B."/>
            <person name="Kuo A."/>
            <person name="Liang C."/>
            <person name="Lipzen A."/>
            <person name="Lutzoni F."/>
            <person name="Magnuson J."/>
            <person name="Mondo S."/>
            <person name="Nolan M."/>
            <person name="Ohm R."/>
            <person name="Pangilinan J."/>
            <person name="Park H.-J."/>
            <person name="Ramirez L."/>
            <person name="Alfaro M."/>
            <person name="Sun H."/>
            <person name="Tritt A."/>
            <person name="Yoshinaga Y."/>
            <person name="Zwiers L.-H."/>
            <person name="Turgeon B."/>
            <person name="Goodwin S."/>
            <person name="Spatafora J."/>
            <person name="Crous P."/>
            <person name="Grigoriev I."/>
        </authorList>
    </citation>
    <scope>NUCLEOTIDE SEQUENCE</scope>
    <source>
        <strain evidence="1">CBS 107.79</strain>
    </source>
</reference>
<gene>
    <name evidence="1" type="ORF">BU23DRAFT_156673</name>
</gene>
<dbReference type="AlphaFoldDB" id="A0A6A5V793"/>
<dbReference type="EMBL" id="ML976685">
    <property type="protein sequence ID" value="KAF1972698.1"/>
    <property type="molecule type" value="Genomic_DNA"/>
</dbReference>
<dbReference type="Proteomes" id="UP000800036">
    <property type="component" value="Unassembled WGS sequence"/>
</dbReference>
<sequence length="76" mass="8766">MEVVVPAMSNNTTNNNRNVINPLINHFYREILPLLFPLTSALILACRLRHLLRNMPPNPWPCVLRGIDVWGVPRPR</sequence>
<name>A0A6A5V793_9PLEO</name>
<evidence type="ECO:0000313" key="1">
    <source>
        <dbReference type="EMBL" id="KAF1972698.1"/>
    </source>
</evidence>
<accession>A0A6A5V793</accession>
<organism evidence="1 2">
    <name type="scientific">Bimuria novae-zelandiae CBS 107.79</name>
    <dbReference type="NCBI Taxonomy" id="1447943"/>
    <lineage>
        <taxon>Eukaryota</taxon>
        <taxon>Fungi</taxon>
        <taxon>Dikarya</taxon>
        <taxon>Ascomycota</taxon>
        <taxon>Pezizomycotina</taxon>
        <taxon>Dothideomycetes</taxon>
        <taxon>Pleosporomycetidae</taxon>
        <taxon>Pleosporales</taxon>
        <taxon>Massarineae</taxon>
        <taxon>Didymosphaeriaceae</taxon>
        <taxon>Bimuria</taxon>
    </lineage>
</organism>
<keyword evidence="2" id="KW-1185">Reference proteome</keyword>
<evidence type="ECO:0000313" key="2">
    <source>
        <dbReference type="Proteomes" id="UP000800036"/>
    </source>
</evidence>
<protein>
    <submittedName>
        <fullName evidence="1">Uncharacterized protein</fullName>
    </submittedName>
</protein>
<proteinExistence type="predicted"/>